<feature type="binding site" evidence="5">
    <location>
        <position position="110"/>
    </location>
    <ligand>
        <name>substrate</name>
    </ligand>
</feature>
<dbReference type="Gene3D" id="3.20.20.100">
    <property type="entry name" value="NADP-dependent oxidoreductase domain"/>
    <property type="match status" value="1"/>
</dbReference>
<reference evidence="8 9" key="1">
    <citation type="submission" date="2013-02" db="EMBL/GenBank/DDBJ databases">
        <title>A novel strain isolated from Lonar lake, Maharashtra, India.</title>
        <authorList>
            <person name="Singh A."/>
        </authorList>
    </citation>
    <scope>NUCLEOTIDE SEQUENCE [LARGE SCALE GENOMIC DNA]</scope>
    <source>
        <strain evidence="8 9">AK24</strain>
    </source>
</reference>
<dbReference type="AlphaFoldDB" id="R7ZZ51"/>
<evidence type="ECO:0000256" key="6">
    <source>
        <dbReference type="PIRSR" id="PIRSR000097-3"/>
    </source>
</evidence>
<dbReference type="OrthoDB" id="9804790at2"/>
<dbReference type="EMBL" id="AQHR01000007">
    <property type="protein sequence ID" value="EON79334.1"/>
    <property type="molecule type" value="Genomic_DNA"/>
</dbReference>
<dbReference type="SUPFAM" id="SSF51430">
    <property type="entry name" value="NAD(P)-linked oxidoreductase"/>
    <property type="match status" value="1"/>
</dbReference>
<feature type="domain" description="NADP-dependent oxidoreductase" evidence="7">
    <location>
        <begin position="15"/>
        <end position="290"/>
    </location>
</feature>
<name>R7ZZ51_9BACT</name>
<dbReference type="RefSeq" id="WP_010852288.1">
    <property type="nucleotide sequence ID" value="NZ_AQHR01000007.1"/>
</dbReference>
<dbReference type="InterPro" id="IPR020471">
    <property type="entry name" value="AKR"/>
</dbReference>
<dbReference type="PRINTS" id="PR00069">
    <property type="entry name" value="ALDKETRDTASE"/>
</dbReference>
<dbReference type="InterPro" id="IPR036812">
    <property type="entry name" value="NAD(P)_OxRdtase_dom_sf"/>
</dbReference>
<dbReference type="PROSITE" id="PS00798">
    <property type="entry name" value="ALDOKETO_REDUCTASE_1"/>
    <property type="match status" value="1"/>
</dbReference>
<feature type="active site" description="Proton donor" evidence="4">
    <location>
        <position position="48"/>
    </location>
</feature>
<evidence type="ECO:0000313" key="9">
    <source>
        <dbReference type="Proteomes" id="UP000013909"/>
    </source>
</evidence>
<dbReference type="Proteomes" id="UP000013909">
    <property type="component" value="Unassembled WGS sequence"/>
</dbReference>
<evidence type="ECO:0000256" key="4">
    <source>
        <dbReference type="PIRSR" id="PIRSR000097-1"/>
    </source>
</evidence>
<evidence type="ECO:0000256" key="2">
    <source>
        <dbReference type="ARBA" id="ARBA00022857"/>
    </source>
</evidence>
<protein>
    <submittedName>
        <fullName evidence="8">Aldehyde reductase</fullName>
    </submittedName>
</protein>
<accession>R7ZZ51</accession>
<dbReference type="Pfam" id="PF00248">
    <property type="entry name" value="Aldo_ket_red"/>
    <property type="match status" value="1"/>
</dbReference>
<evidence type="ECO:0000256" key="1">
    <source>
        <dbReference type="ARBA" id="ARBA00007905"/>
    </source>
</evidence>
<dbReference type="InterPro" id="IPR023210">
    <property type="entry name" value="NADP_OxRdtase_dom"/>
</dbReference>
<dbReference type="PROSITE" id="PS00062">
    <property type="entry name" value="ALDOKETO_REDUCTASE_2"/>
    <property type="match status" value="1"/>
</dbReference>
<evidence type="ECO:0000259" key="7">
    <source>
        <dbReference type="Pfam" id="PF00248"/>
    </source>
</evidence>
<evidence type="ECO:0000256" key="3">
    <source>
        <dbReference type="ARBA" id="ARBA00023002"/>
    </source>
</evidence>
<dbReference type="FunFam" id="3.20.20.100:FF:000006">
    <property type="entry name" value="Aldo-keto reductase family 1 member A1"/>
    <property type="match status" value="1"/>
</dbReference>
<gene>
    <name evidence="8" type="ORF">ADIS_0136</name>
</gene>
<comment type="similarity">
    <text evidence="1">Belongs to the aldo/keto reductase family.</text>
</comment>
<dbReference type="STRING" id="1232681.ADIS_0136"/>
<proteinExistence type="inferred from homology"/>
<evidence type="ECO:0000313" key="8">
    <source>
        <dbReference type="EMBL" id="EON79334.1"/>
    </source>
</evidence>
<comment type="caution">
    <text evidence="8">The sequence shown here is derived from an EMBL/GenBank/DDBJ whole genome shotgun (WGS) entry which is preliminary data.</text>
</comment>
<dbReference type="PIRSF" id="PIRSF000097">
    <property type="entry name" value="AKR"/>
    <property type="match status" value="1"/>
</dbReference>
<dbReference type="InterPro" id="IPR018170">
    <property type="entry name" value="Aldo/ket_reductase_CS"/>
</dbReference>
<sequence length="322" mass="35898">MTYLSFSNGDQIPSLGLGTWKSAPGDVFQAVLWALESGYRHIDCAAIYQNEKEVGEALKRAFEEGIVTREQVFVTSKLWNNAHLEEDVAAGLARTLQDLQLDYVDLYLIHWPIALKPNVMFPQDKGDFLTYAEAPLSGTWQGMISEKSRGRARHIGVSNFNIAKLTEIIESSGIKPEMNQIESHPYLRQDALVDFCKKEGILLTAYSPLGSADRPKARRRDDDPVLLEDPMVKQIATKHSATPAQVLIAYALRRGMAVIPKSADKGRIQQNLASQNVKLDDVDLGQLNSLQTQFRFIDGTFFTNVPGSPFSQSDLWEENLAG</sequence>
<keyword evidence="9" id="KW-1185">Reference proteome</keyword>
<dbReference type="PANTHER" id="PTHR11732">
    <property type="entry name" value="ALDO/KETO REDUCTASE"/>
    <property type="match status" value="1"/>
</dbReference>
<dbReference type="GO" id="GO:0016491">
    <property type="term" value="F:oxidoreductase activity"/>
    <property type="evidence" value="ECO:0007669"/>
    <property type="project" value="UniProtKB-KW"/>
</dbReference>
<organism evidence="8 9">
    <name type="scientific">Lunatimonas lonarensis</name>
    <dbReference type="NCBI Taxonomy" id="1232681"/>
    <lineage>
        <taxon>Bacteria</taxon>
        <taxon>Pseudomonadati</taxon>
        <taxon>Bacteroidota</taxon>
        <taxon>Cytophagia</taxon>
        <taxon>Cytophagales</taxon>
        <taxon>Cyclobacteriaceae</taxon>
    </lineage>
</organism>
<keyword evidence="3" id="KW-0560">Oxidoreductase</keyword>
<feature type="site" description="Lowers pKa of active site Tyr" evidence="6">
    <location>
        <position position="77"/>
    </location>
</feature>
<evidence type="ECO:0000256" key="5">
    <source>
        <dbReference type="PIRSR" id="PIRSR000097-2"/>
    </source>
</evidence>
<keyword evidence="2" id="KW-0521">NADP</keyword>